<protein>
    <submittedName>
        <fullName evidence="2">Uncharacterized protein</fullName>
    </submittedName>
</protein>
<keyword evidence="1" id="KW-0472">Membrane</keyword>
<keyword evidence="1" id="KW-1133">Transmembrane helix</keyword>
<evidence type="ECO:0000256" key="1">
    <source>
        <dbReference type="SAM" id="Phobius"/>
    </source>
</evidence>
<gene>
    <name evidence="2" type="ORF">ACFPYN_09835</name>
</gene>
<keyword evidence="3" id="KW-1185">Reference proteome</keyword>
<organism evidence="2 3">
    <name type="scientific">Paenisporosarcina macmurdoensis</name>
    <dbReference type="NCBI Taxonomy" id="212659"/>
    <lineage>
        <taxon>Bacteria</taxon>
        <taxon>Bacillati</taxon>
        <taxon>Bacillota</taxon>
        <taxon>Bacilli</taxon>
        <taxon>Bacillales</taxon>
        <taxon>Caryophanaceae</taxon>
        <taxon>Paenisporosarcina</taxon>
    </lineage>
</organism>
<keyword evidence="1" id="KW-0812">Transmembrane</keyword>
<dbReference type="Proteomes" id="UP001596170">
    <property type="component" value="Unassembled WGS sequence"/>
</dbReference>
<name>A0ABW1L7J9_9BACL</name>
<evidence type="ECO:0000313" key="3">
    <source>
        <dbReference type="Proteomes" id="UP001596170"/>
    </source>
</evidence>
<dbReference type="EMBL" id="JBHSRI010000018">
    <property type="protein sequence ID" value="MFC6039718.1"/>
    <property type="molecule type" value="Genomic_DNA"/>
</dbReference>
<reference evidence="3" key="1">
    <citation type="journal article" date="2019" name="Int. J. Syst. Evol. Microbiol.">
        <title>The Global Catalogue of Microorganisms (GCM) 10K type strain sequencing project: providing services to taxonomists for standard genome sequencing and annotation.</title>
        <authorList>
            <consortium name="The Broad Institute Genomics Platform"/>
            <consortium name="The Broad Institute Genome Sequencing Center for Infectious Disease"/>
            <person name="Wu L."/>
            <person name="Ma J."/>
        </authorList>
    </citation>
    <scope>NUCLEOTIDE SEQUENCE [LARGE SCALE GENOMIC DNA]</scope>
    <source>
        <strain evidence="3">CCUG 54527</strain>
    </source>
</reference>
<sequence length="67" mass="7598">MGFWYFLILLIGILFLIVGALKKDVSRSVKIVVLLFIFGILFIIVSLFMFLPGSDEFISELLKLSEA</sequence>
<proteinExistence type="predicted"/>
<dbReference type="RefSeq" id="WP_377733866.1">
    <property type="nucleotide sequence ID" value="NZ_JBHSRI010000018.1"/>
</dbReference>
<feature type="transmembrane region" description="Helical" evidence="1">
    <location>
        <begin position="32"/>
        <end position="51"/>
    </location>
</feature>
<evidence type="ECO:0000313" key="2">
    <source>
        <dbReference type="EMBL" id="MFC6039718.1"/>
    </source>
</evidence>
<comment type="caution">
    <text evidence="2">The sequence shown here is derived from an EMBL/GenBank/DDBJ whole genome shotgun (WGS) entry which is preliminary data.</text>
</comment>
<accession>A0ABW1L7J9</accession>